<dbReference type="PANTHER" id="PTHR10353">
    <property type="entry name" value="GLYCOSYL HYDROLASE"/>
    <property type="match status" value="1"/>
</dbReference>
<accession>A0A0L7KYX1</accession>
<keyword evidence="2" id="KW-0378">Hydrolase</keyword>
<dbReference type="AlphaFoldDB" id="A0A0L7KYX1"/>
<dbReference type="PANTHER" id="PTHR10353:SF36">
    <property type="entry name" value="LP05116P"/>
    <property type="match status" value="1"/>
</dbReference>
<name>A0A0L7KYX1_OPEBR</name>
<evidence type="ECO:0008006" key="7">
    <source>
        <dbReference type="Google" id="ProtNLM"/>
    </source>
</evidence>
<dbReference type="Gene3D" id="3.20.20.80">
    <property type="entry name" value="Glycosidases"/>
    <property type="match status" value="3"/>
</dbReference>
<keyword evidence="6" id="KW-1185">Reference proteome</keyword>
<dbReference type="GO" id="GO:0008422">
    <property type="term" value="F:beta-glucosidase activity"/>
    <property type="evidence" value="ECO:0007669"/>
    <property type="project" value="TreeGrafter"/>
</dbReference>
<proteinExistence type="inferred from homology"/>
<dbReference type="Proteomes" id="UP000037510">
    <property type="component" value="Unassembled WGS sequence"/>
</dbReference>
<evidence type="ECO:0000256" key="3">
    <source>
        <dbReference type="ARBA" id="ARBA00023295"/>
    </source>
</evidence>
<dbReference type="InterPro" id="IPR001360">
    <property type="entry name" value="Glyco_hydro_1"/>
</dbReference>
<sequence>MGPIFACGPHGGWTNSLIVDWFASYARVVFSLYADRVKTWITINEPNILCDLTYTTGILAPGFEDSKFALFLCSKNVMIAHAKAWRIYDEQFKPLYHGRFSHPIYSKQGGWPPTMVKLMREVSSKEGYEVSRLPEFTKEEIELVRGLREQMAWLKEQYGNIEMLITECGYSTAGRDLKDGNRINFIKDHLEQVSSLLSP</sequence>
<comment type="similarity">
    <text evidence="1 4">Belongs to the glycosyl hydrolase 1 family.</text>
</comment>
<dbReference type="EMBL" id="JTDY01004389">
    <property type="protein sequence ID" value="KOB68219.1"/>
    <property type="molecule type" value="Genomic_DNA"/>
</dbReference>
<dbReference type="GO" id="GO:0005975">
    <property type="term" value="P:carbohydrate metabolic process"/>
    <property type="evidence" value="ECO:0007669"/>
    <property type="project" value="InterPro"/>
</dbReference>
<comment type="caution">
    <text evidence="5">The sequence shown here is derived from an EMBL/GenBank/DDBJ whole genome shotgun (WGS) entry which is preliminary data.</text>
</comment>
<evidence type="ECO:0000256" key="2">
    <source>
        <dbReference type="ARBA" id="ARBA00022801"/>
    </source>
</evidence>
<organism evidence="5 6">
    <name type="scientific">Operophtera brumata</name>
    <name type="common">Winter moth</name>
    <name type="synonym">Phalaena brumata</name>
    <dbReference type="NCBI Taxonomy" id="104452"/>
    <lineage>
        <taxon>Eukaryota</taxon>
        <taxon>Metazoa</taxon>
        <taxon>Ecdysozoa</taxon>
        <taxon>Arthropoda</taxon>
        <taxon>Hexapoda</taxon>
        <taxon>Insecta</taxon>
        <taxon>Pterygota</taxon>
        <taxon>Neoptera</taxon>
        <taxon>Endopterygota</taxon>
        <taxon>Lepidoptera</taxon>
        <taxon>Glossata</taxon>
        <taxon>Ditrysia</taxon>
        <taxon>Geometroidea</taxon>
        <taxon>Geometridae</taxon>
        <taxon>Larentiinae</taxon>
        <taxon>Operophtera</taxon>
    </lineage>
</organism>
<dbReference type="Pfam" id="PF00232">
    <property type="entry name" value="Glyco_hydro_1"/>
    <property type="match status" value="2"/>
</dbReference>
<keyword evidence="3" id="KW-0326">Glycosidase</keyword>
<dbReference type="SUPFAM" id="SSF51445">
    <property type="entry name" value="(Trans)glycosidases"/>
    <property type="match status" value="1"/>
</dbReference>
<gene>
    <name evidence="5" type="ORF">OBRU01_19064</name>
</gene>
<evidence type="ECO:0000256" key="1">
    <source>
        <dbReference type="ARBA" id="ARBA00010838"/>
    </source>
</evidence>
<evidence type="ECO:0000256" key="4">
    <source>
        <dbReference type="RuleBase" id="RU003690"/>
    </source>
</evidence>
<reference evidence="5 6" key="1">
    <citation type="journal article" date="2015" name="Genome Biol. Evol.">
        <title>The genome of winter moth (Operophtera brumata) provides a genomic perspective on sexual dimorphism and phenology.</title>
        <authorList>
            <person name="Derks M.F."/>
            <person name="Smit S."/>
            <person name="Salis L."/>
            <person name="Schijlen E."/>
            <person name="Bossers A."/>
            <person name="Mateman C."/>
            <person name="Pijl A.S."/>
            <person name="de Ridder D."/>
            <person name="Groenen M.A."/>
            <person name="Visser M.E."/>
            <person name="Megens H.J."/>
        </authorList>
    </citation>
    <scope>NUCLEOTIDE SEQUENCE [LARGE SCALE GENOMIC DNA]</scope>
    <source>
        <strain evidence="5">WM2013NL</strain>
        <tissue evidence="5">Head and thorax</tissue>
    </source>
</reference>
<protein>
    <recommendedName>
        <fullName evidence="7">Myrosinase 1</fullName>
    </recommendedName>
</protein>
<dbReference type="STRING" id="104452.A0A0L7KYX1"/>
<evidence type="ECO:0000313" key="5">
    <source>
        <dbReference type="EMBL" id="KOB68219.1"/>
    </source>
</evidence>
<evidence type="ECO:0000313" key="6">
    <source>
        <dbReference type="Proteomes" id="UP000037510"/>
    </source>
</evidence>
<dbReference type="InterPro" id="IPR017853">
    <property type="entry name" value="GH"/>
</dbReference>